<protein>
    <recommendedName>
        <fullName evidence="3">Cystathionine beta-lyase</fullName>
    </recommendedName>
</protein>
<keyword evidence="2" id="KW-1185">Reference proteome</keyword>
<dbReference type="EMBL" id="JAUSTM010000008">
    <property type="protein sequence ID" value="MDQ0222495.1"/>
    <property type="molecule type" value="Genomic_DNA"/>
</dbReference>
<organism evidence="1 2">
    <name type="scientific">Streptococcus moroccensis</name>
    <dbReference type="NCBI Taxonomy" id="1451356"/>
    <lineage>
        <taxon>Bacteria</taxon>
        <taxon>Bacillati</taxon>
        <taxon>Bacillota</taxon>
        <taxon>Bacilli</taxon>
        <taxon>Lactobacillales</taxon>
        <taxon>Streptococcaceae</taxon>
        <taxon>Streptococcus</taxon>
    </lineage>
</organism>
<evidence type="ECO:0000313" key="1">
    <source>
        <dbReference type="EMBL" id="MDQ0222495.1"/>
    </source>
</evidence>
<name>A0ABT9YRV1_9STRE</name>
<accession>A0ABT9YRV1</accession>
<evidence type="ECO:0008006" key="3">
    <source>
        <dbReference type="Google" id="ProtNLM"/>
    </source>
</evidence>
<sequence>MTDYLALAMTYGGFTSLDKVYLGGLLKNKSPEDRMKAITPPPSVLNAYFTEIYDKQGPQAATNYYWELSRALDLFPSHPSFAEEFPFVRLNLEGKAYGFAYLSRDSEKALVFAEQAESITEALLIQLAQLFPHYQIFEEAGQIWMMPAEEDHFDWVYQDGASSLLVDLWIADKAVKLSGYNTEDLLQLAQNYQGMRRYQFTDNQLIIYITH</sequence>
<reference evidence="1 2" key="1">
    <citation type="submission" date="2023-07" db="EMBL/GenBank/DDBJ databases">
        <title>Genomic Encyclopedia of Type Strains, Phase IV (KMG-IV): sequencing the most valuable type-strain genomes for metagenomic binning, comparative biology and taxonomic classification.</title>
        <authorList>
            <person name="Goeker M."/>
        </authorList>
    </citation>
    <scope>NUCLEOTIDE SEQUENCE [LARGE SCALE GENOMIC DNA]</scope>
    <source>
        <strain evidence="1 2">DSM 105143</strain>
    </source>
</reference>
<dbReference type="Proteomes" id="UP001223079">
    <property type="component" value="Unassembled WGS sequence"/>
</dbReference>
<gene>
    <name evidence="1" type="ORF">J2S23_001047</name>
</gene>
<proteinExistence type="predicted"/>
<comment type="caution">
    <text evidence="1">The sequence shown here is derived from an EMBL/GenBank/DDBJ whole genome shotgun (WGS) entry which is preliminary data.</text>
</comment>
<dbReference type="RefSeq" id="WP_307121685.1">
    <property type="nucleotide sequence ID" value="NZ_JAUSTM010000008.1"/>
</dbReference>
<evidence type="ECO:0000313" key="2">
    <source>
        <dbReference type="Proteomes" id="UP001223079"/>
    </source>
</evidence>